<dbReference type="PANTHER" id="PTHR34701:SF1">
    <property type="entry name" value="TRANSCRIPTIONAL REGULATOR MRAZ"/>
    <property type="match status" value="1"/>
</dbReference>
<dbReference type="InterPro" id="IPR020603">
    <property type="entry name" value="MraZ_dom"/>
</dbReference>
<keyword evidence="2 7" id="KW-0963">Cytoplasm</keyword>
<dbReference type="InterPro" id="IPR003444">
    <property type="entry name" value="MraZ"/>
</dbReference>
<comment type="subcellular location">
    <subcellularLocation>
        <location evidence="7">Cytoplasm</location>
        <location evidence="7">Nucleoid</location>
    </subcellularLocation>
</comment>
<dbReference type="InterPro" id="IPR037914">
    <property type="entry name" value="SpoVT-AbrB_sf"/>
</dbReference>
<feature type="domain" description="SpoVT-AbrB" evidence="8">
    <location>
        <begin position="84"/>
        <end position="128"/>
    </location>
</feature>
<evidence type="ECO:0000256" key="1">
    <source>
        <dbReference type="ARBA" id="ARBA00013860"/>
    </source>
</evidence>
<evidence type="ECO:0000313" key="9">
    <source>
        <dbReference type="EMBL" id="MBC5622085.1"/>
    </source>
</evidence>
<dbReference type="Proteomes" id="UP000646484">
    <property type="component" value="Unassembled WGS sequence"/>
</dbReference>
<reference evidence="9 10" key="1">
    <citation type="submission" date="2020-08" db="EMBL/GenBank/DDBJ databases">
        <title>Genome public.</title>
        <authorList>
            <person name="Liu C."/>
            <person name="Sun Q."/>
        </authorList>
    </citation>
    <scope>NUCLEOTIDE SEQUENCE [LARGE SCALE GENOMIC DNA]</scope>
    <source>
        <strain evidence="9 10">NSJ-56</strain>
    </source>
</reference>
<organism evidence="9 10">
    <name type="scientific">Butyricimonas hominis</name>
    <dbReference type="NCBI Taxonomy" id="2763032"/>
    <lineage>
        <taxon>Bacteria</taxon>
        <taxon>Pseudomonadati</taxon>
        <taxon>Bacteroidota</taxon>
        <taxon>Bacteroidia</taxon>
        <taxon>Bacteroidales</taxon>
        <taxon>Odoribacteraceae</taxon>
        <taxon>Butyricimonas</taxon>
    </lineage>
</organism>
<dbReference type="Gene3D" id="3.40.1550.20">
    <property type="entry name" value="Transcriptional regulator MraZ domain"/>
    <property type="match status" value="1"/>
</dbReference>
<dbReference type="NCBIfam" id="TIGR00242">
    <property type="entry name" value="division/cell wall cluster transcriptional repressor MraZ"/>
    <property type="match status" value="1"/>
</dbReference>
<accession>A0ABR7D2C0</accession>
<evidence type="ECO:0000259" key="8">
    <source>
        <dbReference type="PROSITE" id="PS51740"/>
    </source>
</evidence>
<gene>
    <name evidence="7 9" type="primary">mraZ</name>
    <name evidence="9" type="ORF">H8S64_13330</name>
</gene>
<proteinExistence type="inferred from homology"/>
<feature type="domain" description="SpoVT-AbrB" evidence="8">
    <location>
        <begin position="7"/>
        <end position="54"/>
    </location>
</feature>
<keyword evidence="6 7" id="KW-0804">Transcription</keyword>
<evidence type="ECO:0000256" key="5">
    <source>
        <dbReference type="ARBA" id="ARBA00023125"/>
    </source>
</evidence>
<dbReference type="SUPFAM" id="SSF89447">
    <property type="entry name" value="AbrB/MazE/MraZ-like"/>
    <property type="match status" value="1"/>
</dbReference>
<dbReference type="InterPro" id="IPR038619">
    <property type="entry name" value="MraZ_sf"/>
</dbReference>
<dbReference type="CDD" id="cd16320">
    <property type="entry name" value="MraZ_N"/>
    <property type="match status" value="1"/>
</dbReference>
<dbReference type="InterPro" id="IPR007159">
    <property type="entry name" value="SpoVT-AbrB_dom"/>
</dbReference>
<comment type="subunit">
    <text evidence="7">Forms oligomers.</text>
</comment>
<keyword evidence="5 7" id="KW-0238">DNA-binding</keyword>
<dbReference type="InterPro" id="IPR035644">
    <property type="entry name" value="MraZ_C"/>
</dbReference>
<dbReference type="PROSITE" id="PS51740">
    <property type="entry name" value="SPOVT_ABRB"/>
    <property type="match status" value="2"/>
</dbReference>
<sequence length="153" mass="17585">MLSFIGDYTCKLDSKGRLVVPAVFRKEMQAGQEGSFVLQRNIFETCIDVYPKGEWLRLVEELRAKLSPFNQEHMRFRRGFFHGALEVELDANGRILIPRKMLEQVAIEGDEIVLVGLDSKIEIWDKIKYEEGAMSTEEFVLLTDKLNFGNLGL</sequence>
<dbReference type="HAMAP" id="MF_01008">
    <property type="entry name" value="MraZ"/>
    <property type="match status" value="1"/>
</dbReference>
<comment type="caution">
    <text evidence="9">The sequence shown here is derived from an EMBL/GenBank/DDBJ whole genome shotgun (WGS) entry which is preliminary data.</text>
</comment>
<protein>
    <recommendedName>
        <fullName evidence="1 7">Transcriptional regulator MraZ</fullName>
    </recommendedName>
</protein>
<evidence type="ECO:0000256" key="4">
    <source>
        <dbReference type="ARBA" id="ARBA00023015"/>
    </source>
</evidence>
<dbReference type="PANTHER" id="PTHR34701">
    <property type="entry name" value="TRANSCRIPTIONAL REGULATOR MRAZ"/>
    <property type="match status" value="1"/>
</dbReference>
<comment type="similarity">
    <text evidence="7">Belongs to the MraZ family.</text>
</comment>
<evidence type="ECO:0000256" key="7">
    <source>
        <dbReference type="HAMAP-Rule" id="MF_01008"/>
    </source>
</evidence>
<evidence type="ECO:0000256" key="3">
    <source>
        <dbReference type="ARBA" id="ARBA00022737"/>
    </source>
</evidence>
<dbReference type="EMBL" id="JACOOH010000005">
    <property type="protein sequence ID" value="MBC5622085.1"/>
    <property type="molecule type" value="Genomic_DNA"/>
</dbReference>
<evidence type="ECO:0000313" key="10">
    <source>
        <dbReference type="Proteomes" id="UP000646484"/>
    </source>
</evidence>
<evidence type="ECO:0000256" key="6">
    <source>
        <dbReference type="ARBA" id="ARBA00023163"/>
    </source>
</evidence>
<dbReference type="CDD" id="cd16321">
    <property type="entry name" value="MraZ_C"/>
    <property type="match status" value="1"/>
</dbReference>
<keyword evidence="10" id="KW-1185">Reference proteome</keyword>
<name>A0ABR7D2C0_9BACT</name>
<dbReference type="Pfam" id="PF02381">
    <property type="entry name" value="MraZ"/>
    <property type="match status" value="2"/>
</dbReference>
<evidence type="ECO:0000256" key="2">
    <source>
        <dbReference type="ARBA" id="ARBA00022490"/>
    </source>
</evidence>
<keyword evidence="4 7" id="KW-0805">Transcription regulation</keyword>
<dbReference type="InterPro" id="IPR035642">
    <property type="entry name" value="MraZ_N"/>
</dbReference>
<keyword evidence="3" id="KW-0677">Repeat</keyword>
<dbReference type="RefSeq" id="WP_099294671.1">
    <property type="nucleotide sequence ID" value="NZ_JACOOH010000005.1"/>
</dbReference>